<dbReference type="InterPro" id="IPR024445">
    <property type="entry name" value="Tnp_ISXO2-like"/>
</dbReference>
<comment type="caution">
    <text evidence="2">The sequence shown here is derived from an EMBL/GenBank/DDBJ whole genome shotgun (WGS) entry which is preliminary data.</text>
</comment>
<gene>
    <name evidence="2" type="ORF">ALEPTO_LOCUS8095</name>
</gene>
<feature type="domain" description="ISXO2-like transposase" evidence="1">
    <location>
        <begin position="127"/>
        <end position="250"/>
    </location>
</feature>
<dbReference type="OrthoDB" id="5862080at2759"/>
<proteinExistence type="predicted"/>
<dbReference type="PANTHER" id="PTHR47163">
    <property type="entry name" value="DDE_TNP_IS1595 DOMAIN-CONTAINING PROTEIN"/>
    <property type="match status" value="1"/>
</dbReference>
<sequence length="303" mass="35799">MIHTPSYRELQRIFESEAQAIEYLQEKEVLSKQMKCPKCNQSMTLNNTVFDCVKRACRKRMSIFTNTIFYGANTPYNRVLEIGYLWIIEMKHKSIKTFTGMSPTTITRWLKIFKELVSFNLEEEHQQIGGQDIIVEIDESKFGTRVERTPQQKMFAMIVEDRSADTLLKQIEKHIHPESVIYSDMWKGYQNIYSWLGIQHHAINHSQGFTMKDTNPVTGEIQVYHTNTIEAHWQVIKSKIPPRECRYLFTELLVFIWKRQNPHDQFEALIRCLRRTAKISDLTNNTDIIEEMKTSDNDQTRSH</sequence>
<dbReference type="PANTHER" id="PTHR47163:SF2">
    <property type="entry name" value="SI:DKEY-17M8.2"/>
    <property type="match status" value="1"/>
</dbReference>
<reference evidence="2" key="1">
    <citation type="submission" date="2021-06" db="EMBL/GenBank/DDBJ databases">
        <authorList>
            <person name="Kallberg Y."/>
            <person name="Tangrot J."/>
            <person name="Rosling A."/>
        </authorList>
    </citation>
    <scope>NUCLEOTIDE SEQUENCE</scope>
    <source>
        <strain evidence="2">FL130A</strain>
    </source>
</reference>
<evidence type="ECO:0000313" key="3">
    <source>
        <dbReference type="Proteomes" id="UP000789508"/>
    </source>
</evidence>
<dbReference type="InterPro" id="IPR053164">
    <property type="entry name" value="IS1016-like_transposase"/>
</dbReference>
<dbReference type="EMBL" id="CAJVPS010004144">
    <property type="protein sequence ID" value="CAG8599913.1"/>
    <property type="molecule type" value="Genomic_DNA"/>
</dbReference>
<dbReference type="SMART" id="SM01126">
    <property type="entry name" value="DDE_Tnp_IS1595"/>
    <property type="match status" value="1"/>
</dbReference>
<evidence type="ECO:0000259" key="1">
    <source>
        <dbReference type="SMART" id="SM01126"/>
    </source>
</evidence>
<dbReference type="Proteomes" id="UP000789508">
    <property type="component" value="Unassembled WGS sequence"/>
</dbReference>
<dbReference type="AlphaFoldDB" id="A0A9N9GDM8"/>
<keyword evidence="3" id="KW-1185">Reference proteome</keyword>
<organism evidence="2 3">
    <name type="scientific">Ambispora leptoticha</name>
    <dbReference type="NCBI Taxonomy" id="144679"/>
    <lineage>
        <taxon>Eukaryota</taxon>
        <taxon>Fungi</taxon>
        <taxon>Fungi incertae sedis</taxon>
        <taxon>Mucoromycota</taxon>
        <taxon>Glomeromycotina</taxon>
        <taxon>Glomeromycetes</taxon>
        <taxon>Archaeosporales</taxon>
        <taxon>Ambisporaceae</taxon>
        <taxon>Ambispora</taxon>
    </lineage>
</organism>
<accession>A0A9N9GDM8</accession>
<name>A0A9N9GDM8_9GLOM</name>
<protein>
    <submittedName>
        <fullName evidence="2">7514_t:CDS:1</fullName>
    </submittedName>
</protein>
<dbReference type="Pfam" id="PF12762">
    <property type="entry name" value="DDE_Tnp_IS1595"/>
    <property type="match status" value="1"/>
</dbReference>
<evidence type="ECO:0000313" key="2">
    <source>
        <dbReference type="EMBL" id="CAG8599913.1"/>
    </source>
</evidence>